<dbReference type="Pfam" id="PF02260">
    <property type="entry name" value="FATC"/>
    <property type="match status" value="1"/>
</dbReference>
<organism evidence="11 12">
    <name type="scientific">Haemonchus contortus</name>
    <name type="common">Barber pole worm</name>
    <dbReference type="NCBI Taxonomy" id="6289"/>
    <lineage>
        <taxon>Eukaryota</taxon>
        <taxon>Metazoa</taxon>
        <taxon>Ecdysozoa</taxon>
        <taxon>Nematoda</taxon>
        <taxon>Chromadorea</taxon>
        <taxon>Rhabditida</taxon>
        <taxon>Rhabditina</taxon>
        <taxon>Rhabditomorpha</taxon>
        <taxon>Strongyloidea</taxon>
        <taxon>Trichostrongylidae</taxon>
        <taxon>Haemonchus</taxon>
    </lineage>
</organism>
<dbReference type="GO" id="GO:0006974">
    <property type="term" value="P:DNA damage response"/>
    <property type="evidence" value="ECO:0007669"/>
    <property type="project" value="UniProtKB-KW"/>
</dbReference>
<evidence type="ECO:0000259" key="9">
    <source>
        <dbReference type="PROSITE" id="PS50290"/>
    </source>
</evidence>
<accession>A0A7I5E658</accession>
<dbReference type="EC" id="2.7.11.1" evidence="2"/>
<dbReference type="PANTHER" id="PTHR37079:SF4">
    <property type="entry name" value="SERINE_THREONINE-PROTEIN KINASE ATM"/>
    <property type="match status" value="1"/>
</dbReference>
<protein>
    <recommendedName>
        <fullName evidence="2">non-specific serine/threonine protein kinase</fullName>
        <ecNumber evidence="2">2.7.11.1</ecNumber>
    </recommendedName>
</protein>
<keyword evidence="4" id="KW-0547">Nucleotide-binding</keyword>
<dbReference type="SMART" id="SM01343">
    <property type="entry name" value="FATC"/>
    <property type="match status" value="1"/>
</dbReference>
<dbReference type="PROSITE" id="PS50290">
    <property type="entry name" value="PI3_4_KINASE_3"/>
    <property type="match status" value="1"/>
</dbReference>
<name>A0A7I5E658_HAECO</name>
<dbReference type="InterPro" id="IPR038980">
    <property type="entry name" value="ATM_plant"/>
</dbReference>
<comment type="subcellular location">
    <subcellularLocation>
        <location evidence="1">Nucleus</location>
    </subcellularLocation>
</comment>
<evidence type="ECO:0000259" key="10">
    <source>
        <dbReference type="PROSITE" id="PS51190"/>
    </source>
</evidence>
<dbReference type="InterPro" id="IPR018936">
    <property type="entry name" value="PI3/4_kinase_CS"/>
</dbReference>
<evidence type="ECO:0000256" key="3">
    <source>
        <dbReference type="ARBA" id="ARBA00022679"/>
    </source>
</evidence>
<keyword evidence="7" id="KW-0067">ATP-binding</keyword>
<keyword evidence="3" id="KW-0808">Transferase</keyword>
<dbReference type="InterPro" id="IPR011009">
    <property type="entry name" value="Kinase-like_dom_sf"/>
</dbReference>
<dbReference type="Gene3D" id="3.30.1010.10">
    <property type="entry name" value="Phosphatidylinositol 3-kinase Catalytic Subunit, Chain A, domain 4"/>
    <property type="match status" value="1"/>
</dbReference>
<dbReference type="Proteomes" id="UP000025227">
    <property type="component" value="Unplaced"/>
</dbReference>
<evidence type="ECO:0000313" key="12">
    <source>
        <dbReference type="WBParaSite" id="HCON_00022620-00001"/>
    </source>
</evidence>
<keyword evidence="8" id="KW-0539">Nucleus</keyword>
<dbReference type="WBParaSite" id="HCON_00022620-00001">
    <property type="protein sequence ID" value="HCON_00022620-00001"/>
    <property type="gene ID" value="HCON_00022620"/>
</dbReference>
<feature type="domain" description="PI3K/PI4K catalytic" evidence="9">
    <location>
        <begin position="1678"/>
        <end position="1997"/>
    </location>
</feature>
<dbReference type="SUPFAM" id="SSF56112">
    <property type="entry name" value="Protein kinase-like (PK-like)"/>
    <property type="match status" value="1"/>
</dbReference>
<keyword evidence="11" id="KW-1185">Reference proteome</keyword>
<proteinExistence type="predicted"/>
<evidence type="ECO:0000256" key="2">
    <source>
        <dbReference type="ARBA" id="ARBA00012513"/>
    </source>
</evidence>
<dbReference type="PANTHER" id="PTHR37079">
    <property type="entry name" value="SERINE/THREONINE-PROTEIN KINASE ATM"/>
    <property type="match status" value="1"/>
</dbReference>
<dbReference type="InterPro" id="IPR003152">
    <property type="entry name" value="FATC_dom"/>
</dbReference>
<dbReference type="OrthoDB" id="5864597at2759"/>
<dbReference type="PROSITE" id="PS00916">
    <property type="entry name" value="PI3_4_KINASE_2"/>
    <property type="match status" value="1"/>
</dbReference>
<evidence type="ECO:0000256" key="8">
    <source>
        <dbReference type="ARBA" id="ARBA00023242"/>
    </source>
</evidence>
<dbReference type="GO" id="GO:0005634">
    <property type="term" value="C:nucleus"/>
    <property type="evidence" value="ECO:0007669"/>
    <property type="project" value="UniProtKB-SubCell"/>
</dbReference>
<sequence length="2016" mass="229023">HVCFSIVFDMNLAEGVDFNDRPHYIVSCLSVALEMISRWRHRIESHRLTTMASKLWAFREHIKLDYQKYVYCRLLDLFFREGLFDKLCSDGKETIKSFWKFALSLVHVQGVFEPASSLMLSLIKKYRSELGDHEDLVDIICDILSRISILHGEVIYKLVMFLITESEFDEIKPFAGVVDKKKGLKEWRFRCQMAEWLVSRLESEGNIGTLLFSLASLHPAAALKSATVPSKSNDGIERDLEKFGLVKTVSPWRSPSPAPFVPLIVVDELVEYITNLFSERWSHSDVCDEVRISLWCSFTGFLSKVGTEPRAEAADLVNDMNRWLCAVVPNLKPQTLSFIRPIEVSSVLIPSNLLKLLTARVEDCPTLAVYLASMQVQFEVSAGMIRSVMRKIGDQLRINNCVGLRCAAGRLLQRFASDVDTVPDLLLLFDECGEAVDTESRKRLAEKIFRLIEEDVSEGEYSEREGKIYYRLLNTYIIRACKNDEAVTVDLSPLSVTCLIRYLDNLPLSMVDWTLIYNLFERASFNVVSALKLVRTTLSDPTKFRFHTQLLENIIQHEKILQACEEMIVGFPDVLDCHYNSIMLSQSCRKRLPYINVPSPLRNDQLVKDISSGKTNNVKVEALPALLFLNLAVLESHSDETAGIFWNLFMDNPHDTLTCLWNAGLRSISRNSWMMFFYNLVIIARSPKRKALDKKMEQGFLLGFTSVVSSLVHTVAQSHPHLTSQIFAQLGASDCFSPAEVTLMRCIQGDSPCASVSVDEHFITSMAEEFLRTGNVKDIRVFLSLWFWKKLRFSLEEQHGCLYLPSNSCRDEIVSRLLFAWDILPHFRRFIVPVLSLLDWTASTVPRRKMDLRSALLLTRDYCLLKLSDPRLNSVDTFGSALRILSCSALGDLAILREANDKKNSYCNGNSGVSRWLSCFFCDFMEVVNCGDADFAIFEVIKKHAVNVPKLCQILAPYVLALDSSDGEAAVSTLLQYAGVVIESEVNESMESARCRMAYCLAECIDGVGLYRLSRIKLDDQLCFDGMCSLTKCCLLAKLPSFAYAVTNVLHDMLMAKEGCRHLAALDGKRVQDKQLLELLKRTYLALESTAALRSLPIKEQNDDNVRVLLSKARFEWLDVISNAAASHQDLVDAHWFCGLDYCERCRELKYGLALRREEWTDVGYPKKFSSHEESLFSALHVADRGVDSLKGILCYIEGVECENVMTDELPNPSIINNLCDLNVLRPSYEPSGDELMRMPFNRLVLYALCSFRRNQAKSFTIDESGDNSIISVLVKKLCERKAFIPCLSILDQNTSNLSTVEKCCVLIAKGDVNTADHLLRVLLDSGETNVRVEARCLLAELLAYHKNMLDEAITLLRQDIESIEERSISRDARLRLFSLLHRLSARQLSGIEEHMESRAFRMREDAIREWTRQRSVAAQGPPSHTARRIECELRCEKEAVQTVKRKLISTAIDTVAAGLEALRLLSQPYVKQPCQLAERDDDILRLIFPLIDVIFRFDHDKDVVKAFKGYIATGMVPAIWVPVVSHLMSHCFAKSMLAPVIRTMIVKLIIAYPYHVLHTVLMYKFNENHSYIVDTLLEEAERRVLDKTARSRLHEIIEDMTIAHVAYIQFVSVTITDTRFFKKRQLPGNKAQYEMMDGLSIISQADVLKRVPLPIVDQKLGTASDYSGHNIIMWGAMERICIQADGLSAPKIFRTKGSDGKIYKIIWKNEDVRQDCLVEQLFSIVNGILNRSEPSAFLRTYKVVPLDSKCGIIEFCQGTVSLKELLCGTDLVSGLHAREEPGDMKALQVRTNLKDAARTQVNEASRMFREACAVFKPVFRHFFYEQHSTVQSWTQAIANYRRSLAQWSIVTYVVGLGDRHLSNVLFEMDTCKLVHIDLGMILEYSKRTLPIPERVPFRLTRDLLDPILIEGTDGQLLEGAVRTMRLLRESKHVILGLASVLLRETISNFEEVESSRGERPSFVSETAIARLRDKLNGTDDTFGVQDVEHQVRRLFAEATSVDNLSRMFVGWMPFV</sequence>
<evidence type="ECO:0000313" key="11">
    <source>
        <dbReference type="Proteomes" id="UP000025227"/>
    </source>
</evidence>
<feature type="domain" description="FATC" evidence="10">
    <location>
        <begin position="1984"/>
        <end position="2016"/>
    </location>
</feature>
<dbReference type="InterPro" id="IPR000403">
    <property type="entry name" value="PI3/4_kinase_cat_dom"/>
</dbReference>
<evidence type="ECO:0000256" key="1">
    <source>
        <dbReference type="ARBA" id="ARBA00004123"/>
    </source>
</evidence>
<evidence type="ECO:0000256" key="6">
    <source>
        <dbReference type="ARBA" id="ARBA00022777"/>
    </source>
</evidence>
<dbReference type="GO" id="GO:0005524">
    <property type="term" value="F:ATP binding"/>
    <property type="evidence" value="ECO:0007669"/>
    <property type="project" value="UniProtKB-KW"/>
</dbReference>
<dbReference type="GO" id="GO:0004674">
    <property type="term" value="F:protein serine/threonine kinase activity"/>
    <property type="evidence" value="ECO:0007669"/>
    <property type="project" value="UniProtKB-EC"/>
</dbReference>
<keyword evidence="6" id="KW-0418">Kinase</keyword>
<reference evidence="12" key="1">
    <citation type="submission" date="2020-12" db="UniProtKB">
        <authorList>
            <consortium name="WormBaseParasite"/>
        </authorList>
    </citation>
    <scope>IDENTIFICATION</scope>
    <source>
        <strain evidence="12">MHco3</strain>
    </source>
</reference>
<dbReference type="Gene3D" id="1.10.1070.11">
    <property type="entry name" value="Phosphatidylinositol 3-/4-kinase, catalytic domain"/>
    <property type="match status" value="1"/>
</dbReference>
<dbReference type="Pfam" id="PF00454">
    <property type="entry name" value="PI3_PI4_kinase"/>
    <property type="match status" value="1"/>
</dbReference>
<dbReference type="InterPro" id="IPR036940">
    <property type="entry name" value="PI3/4_kinase_cat_sf"/>
</dbReference>
<keyword evidence="5" id="KW-0227">DNA damage</keyword>
<evidence type="ECO:0000256" key="7">
    <source>
        <dbReference type="ARBA" id="ARBA00022840"/>
    </source>
</evidence>
<dbReference type="PROSITE" id="PS51190">
    <property type="entry name" value="FATC"/>
    <property type="match status" value="1"/>
</dbReference>
<evidence type="ECO:0000256" key="4">
    <source>
        <dbReference type="ARBA" id="ARBA00022741"/>
    </source>
</evidence>
<evidence type="ECO:0000256" key="5">
    <source>
        <dbReference type="ARBA" id="ARBA00022763"/>
    </source>
</evidence>
<dbReference type="SMART" id="SM00146">
    <property type="entry name" value="PI3Kc"/>
    <property type="match status" value="1"/>
</dbReference>